<dbReference type="Proteomes" id="UP000183940">
    <property type="component" value="Unassembled WGS sequence"/>
</dbReference>
<sequence length="355" mass="39442">MTTIERSAPVMVTGATGYVAGVLVKKLLEEGLTVHAPVRDPNNPEKLHYLNAIAAASPGEIKYFKADLLDEGSYAEAMVGCELVFHTASPFTMDVKDPQKELIDPAKLGTRNVLETANRTPSVKRVVLTSSCVAIYGDNIDLQQTPNGVFTEELWNTTSSLEHNPYYYSKTVAEKEAWKMNQAQSHWDLVVINPSLVIGPGINPYATSESFNLIKQMGDGTFKSGAPKWGLGTVDVRDLAKAHFQAGFTPEAKGRYIISGHNTDMFSMSQTLLDRYGQDYPIPRKPTPKWLLWLIGPMVDKTMSRKVIARNINLPWKADNSKGIRELSISYRPLAESMNDFFQQMIDNGLVRKNA</sequence>
<keyword evidence="1" id="KW-0560">Oxidoreductase</keyword>
<dbReference type="PANTHER" id="PTHR10366">
    <property type="entry name" value="NAD DEPENDENT EPIMERASE/DEHYDRATASE"/>
    <property type="match status" value="1"/>
</dbReference>
<organism evidence="4 5">
    <name type="scientific">Roseofilum reptotaenium AO1-A</name>
    <dbReference type="NCBI Taxonomy" id="1925591"/>
    <lineage>
        <taxon>Bacteria</taxon>
        <taxon>Bacillati</taxon>
        <taxon>Cyanobacteriota</taxon>
        <taxon>Cyanophyceae</taxon>
        <taxon>Desertifilales</taxon>
        <taxon>Desertifilaceae</taxon>
        <taxon>Roseofilum</taxon>
    </lineage>
</organism>
<evidence type="ECO:0000313" key="4">
    <source>
        <dbReference type="EMBL" id="OJJ26828.1"/>
    </source>
</evidence>
<dbReference type="EMBL" id="MLAW01000004">
    <property type="protein sequence ID" value="OJJ26828.1"/>
    <property type="molecule type" value="Genomic_DNA"/>
</dbReference>
<dbReference type="InterPro" id="IPR036291">
    <property type="entry name" value="NAD(P)-bd_dom_sf"/>
</dbReference>
<accession>A0A1L9QVX1</accession>
<dbReference type="SUPFAM" id="SSF51735">
    <property type="entry name" value="NAD(P)-binding Rossmann-fold domains"/>
    <property type="match status" value="1"/>
</dbReference>
<protein>
    <submittedName>
        <fullName evidence="4">Diaminohydroxyphosphoribosylaminopyrimidine deaminase</fullName>
    </submittedName>
</protein>
<dbReference type="STRING" id="1925591.BI308_03800"/>
<comment type="caution">
    <text evidence="4">The sequence shown here is derived from an EMBL/GenBank/DDBJ whole genome shotgun (WGS) entry which is preliminary data.</text>
</comment>
<evidence type="ECO:0000256" key="2">
    <source>
        <dbReference type="ARBA" id="ARBA00023445"/>
    </source>
</evidence>
<evidence type="ECO:0000256" key="1">
    <source>
        <dbReference type="ARBA" id="ARBA00023002"/>
    </source>
</evidence>
<proteinExistence type="inferred from homology"/>
<dbReference type="PANTHER" id="PTHR10366:SF564">
    <property type="entry name" value="STEROL-4-ALPHA-CARBOXYLATE 3-DEHYDROGENASE, DECARBOXYLATING"/>
    <property type="match status" value="1"/>
</dbReference>
<feature type="domain" description="NAD-dependent epimerase/dehydratase" evidence="3">
    <location>
        <begin position="10"/>
        <end position="249"/>
    </location>
</feature>
<evidence type="ECO:0000313" key="5">
    <source>
        <dbReference type="Proteomes" id="UP000183940"/>
    </source>
</evidence>
<keyword evidence="5" id="KW-1185">Reference proteome</keyword>
<dbReference type="GO" id="GO:0016616">
    <property type="term" value="F:oxidoreductase activity, acting on the CH-OH group of donors, NAD or NADP as acceptor"/>
    <property type="evidence" value="ECO:0007669"/>
    <property type="project" value="TreeGrafter"/>
</dbReference>
<dbReference type="Gene3D" id="3.40.50.720">
    <property type="entry name" value="NAD(P)-binding Rossmann-like Domain"/>
    <property type="match status" value="1"/>
</dbReference>
<comment type="similarity">
    <text evidence="2">Belongs to the NAD(P)-dependent epimerase/dehydratase family. Dihydroflavonol-4-reductase subfamily.</text>
</comment>
<dbReference type="InterPro" id="IPR001509">
    <property type="entry name" value="Epimerase_deHydtase"/>
</dbReference>
<dbReference type="InterPro" id="IPR050425">
    <property type="entry name" value="NAD(P)_dehydrat-like"/>
</dbReference>
<name>A0A1L9QVX1_9CYAN</name>
<dbReference type="FunFam" id="3.40.50.720:FF:000336">
    <property type="entry name" value="Aldehyde reductase"/>
    <property type="match status" value="1"/>
</dbReference>
<dbReference type="AlphaFoldDB" id="A0A1L9QVX1"/>
<dbReference type="Pfam" id="PF01370">
    <property type="entry name" value="Epimerase"/>
    <property type="match status" value="1"/>
</dbReference>
<gene>
    <name evidence="4" type="ORF">BI308_03800</name>
</gene>
<evidence type="ECO:0000259" key="3">
    <source>
        <dbReference type="Pfam" id="PF01370"/>
    </source>
</evidence>
<reference evidence="4" key="1">
    <citation type="submission" date="2016-10" db="EMBL/GenBank/DDBJ databases">
        <title>CRISPR-Cas defence system in Roseofilum reptotaenium: evidence of a bacteriophage-cyanobacterium arms race in the coral black band disease.</title>
        <authorList>
            <person name="Buerger P."/>
            <person name="Wood-Charlson E.M."/>
            <person name="Weynberg K.D."/>
            <person name="Willis B."/>
            <person name="Van Oppen M.J."/>
        </authorList>
    </citation>
    <scope>NUCLEOTIDE SEQUENCE [LARGE SCALE GENOMIC DNA]</scope>
    <source>
        <strain evidence="4">AO1-A</strain>
    </source>
</reference>